<dbReference type="GO" id="GO:0016158">
    <property type="term" value="F:inositol hexakisphosphate 3-phosphatase activity"/>
    <property type="evidence" value="ECO:0007669"/>
    <property type="project" value="InterPro"/>
</dbReference>
<feature type="chain" id="PRO_5017228685" evidence="1">
    <location>
        <begin position="21"/>
        <end position="646"/>
    </location>
</feature>
<feature type="domain" description="BPP" evidence="2">
    <location>
        <begin position="320"/>
        <end position="645"/>
    </location>
</feature>
<feature type="signal peptide" evidence="1">
    <location>
        <begin position="1"/>
        <end position="20"/>
    </location>
</feature>
<organism evidence="3 4">
    <name type="scientific">Pseudoalteromonas gelatinilytica</name>
    <dbReference type="NCBI Taxonomy" id="1703256"/>
    <lineage>
        <taxon>Bacteria</taxon>
        <taxon>Pseudomonadati</taxon>
        <taxon>Pseudomonadota</taxon>
        <taxon>Gammaproteobacteria</taxon>
        <taxon>Alteromonadales</taxon>
        <taxon>Pseudoalteromonadaceae</taxon>
        <taxon>Pseudoalteromonas</taxon>
    </lineage>
</organism>
<protein>
    <submittedName>
        <fullName evidence="3">Phytase</fullName>
    </submittedName>
</protein>
<reference evidence="3 4" key="1">
    <citation type="submission" date="2018-09" db="EMBL/GenBank/DDBJ databases">
        <title>Identification of marine bacteria producing industrial enzymes.</title>
        <authorList>
            <person name="Cheng T.H."/>
            <person name="Saidin J."/>
            <person name="Muhd D.D."/>
            <person name="Isa M.N.M."/>
            <person name="Bakar M.F.A."/>
            <person name="Ismail N."/>
        </authorList>
    </citation>
    <scope>NUCLEOTIDE SEQUENCE [LARGE SCALE GENOMIC DNA]</scope>
    <source>
        <strain evidence="3 4">MNAD 1.6</strain>
    </source>
</reference>
<keyword evidence="1" id="KW-0732">Signal</keyword>
<evidence type="ECO:0000259" key="2">
    <source>
        <dbReference type="PROSITE" id="PS51662"/>
    </source>
</evidence>
<evidence type="ECO:0000256" key="1">
    <source>
        <dbReference type="SAM" id="SignalP"/>
    </source>
</evidence>
<feature type="domain" description="BPP" evidence="2">
    <location>
        <begin position="26"/>
        <end position="318"/>
    </location>
</feature>
<comment type="caution">
    <text evidence="3">The sequence shown here is derived from an EMBL/GenBank/DDBJ whole genome shotgun (WGS) entry which is preliminary data.</text>
</comment>
<dbReference type="PROSITE" id="PS51662">
    <property type="entry name" value="BP_PHYTASE"/>
    <property type="match status" value="2"/>
</dbReference>
<name>A0A3A3EMN7_9GAMM</name>
<dbReference type="InterPro" id="IPR003431">
    <property type="entry name" value="B-propeller_Phytase"/>
</dbReference>
<gene>
    <name evidence="3" type="ORF">D4741_05065</name>
</gene>
<dbReference type="PROSITE" id="PS51257">
    <property type="entry name" value="PROKAR_LIPOPROTEIN"/>
    <property type="match status" value="1"/>
</dbReference>
<dbReference type="InterPro" id="IPR011042">
    <property type="entry name" value="6-blade_b-propeller_TolB-like"/>
</dbReference>
<dbReference type="SUPFAM" id="SSF50956">
    <property type="entry name" value="Thermostable phytase (3-phytase)"/>
    <property type="match status" value="2"/>
</dbReference>
<evidence type="ECO:0000313" key="3">
    <source>
        <dbReference type="EMBL" id="RJF37445.1"/>
    </source>
</evidence>
<dbReference type="Pfam" id="PF02333">
    <property type="entry name" value="Phytase"/>
    <property type="match status" value="2"/>
</dbReference>
<dbReference type="EMBL" id="QYSE01000001">
    <property type="protein sequence ID" value="RJF37445.1"/>
    <property type="molecule type" value="Genomic_DNA"/>
</dbReference>
<evidence type="ECO:0000313" key="4">
    <source>
        <dbReference type="Proteomes" id="UP000265938"/>
    </source>
</evidence>
<accession>A0A3A3EMN7</accession>
<sequence length="646" mass="70231">MNFKKPLNLVASAVMLSTLAACSQTTATEAPSKNQLTAFGTTENMQGSQAAALADDAWLLSSQSQGLQLIDAAGKQHALQKGNFEALSVKAINKNSYLVASIDNEADQAVIFSLQKAAKWQLTEISRISPPKAKPEAVCLFANPTTQAVSAFVADARGLIRETLVFDMANKRALNLELREFAGVSETSGCAVDDNSKTLYLSEGEVGIWQINADAESRADKKPLAMMSPFGSLAAEVGGLSTTDDGSLWFTTSEDNQLHRYENNTKRFSSWQFAGELAIESGAVRFNNKQADIVLYDDESGHYLKGQIEGQVKAQAKQQISAKTAAVTYINAQAQTDAVRAFGDAADDPAIWVNPHNAAKSLILGTDKRRGLMVYDLAGKELQALETGRLNNVDVRQHASINNASNTWITASNRTHNSISVYSVDTHNQVQHLAELPTTLNEIYGMCMYSSNTGNYVFMNDKSGLFQQYKLTGDNESVSAQLVREFSVPSQPEGCSADDKTAQLFLGEEDEGIWFIGAEPTAGNKPVMLQTVNDMLVDDVEGMEIYHAKDARYLVVSSQGDYSYVLYKIIDGNTPSLEFAGKFAISNNLELAIDGVSETDGLTVTPAALPGYPEGVLIVQDGYNRMPQAPQNFKIIDWREVKKAIQ</sequence>
<dbReference type="AlphaFoldDB" id="A0A3A3EMN7"/>
<proteinExistence type="predicted"/>
<dbReference type="Proteomes" id="UP000265938">
    <property type="component" value="Unassembled WGS sequence"/>
</dbReference>
<dbReference type="RefSeq" id="WP_119852208.1">
    <property type="nucleotide sequence ID" value="NZ_QYSE01000001.1"/>
</dbReference>
<dbReference type="Gene3D" id="2.120.10.30">
    <property type="entry name" value="TolB, C-terminal domain"/>
    <property type="match status" value="2"/>
</dbReference>